<feature type="compositionally biased region" description="Basic and acidic residues" evidence="1">
    <location>
        <begin position="86"/>
        <end position="98"/>
    </location>
</feature>
<sequence>MKKTSIIIMALMILISASGCSSDIAQKESTTSEAATIEAITTPVPERKAEVMGIIKNVIGNEVSVSLLLKNAESEENMEQEALLTDEEKATKQAEKRAANQAENADNTEKNPLENVELSGEIKDVVIPVGTKVVQSTGTGEFIDLNIGDIVKGTSVKIWLIEDEEGEVAVAEFVQLQIR</sequence>
<evidence type="ECO:0008006" key="5">
    <source>
        <dbReference type="Google" id="ProtNLM"/>
    </source>
</evidence>
<evidence type="ECO:0000256" key="2">
    <source>
        <dbReference type="SAM" id="SignalP"/>
    </source>
</evidence>
<accession>A0A3P7PGL7</accession>
<gene>
    <name evidence="3" type="ORF">PATL70BA_2150</name>
</gene>
<feature type="chain" id="PRO_5039291265" description="Lipoprotein" evidence="2">
    <location>
        <begin position="22"/>
        <end position="179"/>
    </location>
</feature>
<dbReference type="PROSITE" id="PS51257">
    <property type="entry name" value="PROKAR_LIPOPROTEIN"/>
    <property type="match status" value="1"/>
</dbReference>
<evidence type="ECO:0000313" key="4">
    <source>
        <dbReference type="Proteomes" id="UP000279029"/>
    </source>
</evidence>
<reference evidence="3 4" key="1">
    <citation type="submission" date="2018-09" db="EMBL/GenBank/DDBJ databases">
        <authorList>
            <person name="Postec A."/>
        </authorList>
    </citation>
    <scope>NUCLEOTIDE SEQUENCE [LARGE SCALE GENOMIC DNA]</scope>
    <source>
        <strain evidence="3">70B-A</strain>
    </source>
</reference>
<evidence type="ECO:0000256" key="1">
    <source>
        <dbReference type="SAM" id="MobiDB-lite"/>
    </source>
</evidence>
<feature type="signal peptide" evidence="2">
    <location>
        <begin position="1"/>
        <end position="21"/>
    </location>
</feature>
<proteinExistence type="predicted"/>
<feature type="region of interest" description="Disordered" evidence="1">
    <location>
        <begin position="78"/>
        <end position="115"/>
    </location>
</feature>
<dbReference type="RefSeq" id="WP_125137237.1">
    <property type="nucleotide sequence ID" value="NZ_LR130778.1"/>
</dbReference>
<protein>
    <recommendedName>
        <fullName evidence="5">Lipoprotein</fullName>
    </recommendedName>
</protein>
<dbReference type="AlphaFoldDB" id="A0A3P7PGL7"/>
<keyword evidence="4" id="KW-1185">Reference proteome</keyword>
<keyword evidence="2" id="KW-0732">Signal</keyword>
<organism evidence="3 4">
    <name type="scientific">Petrocella atlantisensis</name>
    <dbReference type="NCBI Taxonomy" id="2173034"/>
    <lineage>
        <taxon>Bacteria</taxon>
        <taxon>Bacillati</taxon>
        <taxon>Bacillota</taxon>
        <taxon>Clostridia</taxon>
        <taxon>Lachnospirales</taxon>
        <taxon>Vallitaleaceae</taxon>
        <taxon>Petrocella</taxon>
    </lineage>
</organism>
<evidence type="ECO:0000313" key="3">
    <source>
        <dbReference type="EMBL" id="VDN48038.1"/>
    </source>
</evidence>
<dbReference type="EMBL" id="LR130778">
    <property type="protein sequence ID" value="VDN48038.1"/>
    <property type="molecule type" value="Genomic_DNA"/>
</dbReference>
<dbReference type="Proteomes" id="UP000279029">
    <property type="component" value="Chromosome"/>
</dbReference>
<name>A0A3P7PGL7_9FIRM</name>
<dbReference type="KEGG" id="cbar:PATL70BA_2150"/>